<proteinExistence type="predicted"/>
<evidence type="ECO:0000313" key="1">
    <source>
        <dbReference type="EMBL" id="GCC22963.1"/>
    </source>
</evidence>
<name>A0A401RXU7_CHIPU</name>
<reference evidence="1 2" key="1">
    <citation type="journal article" date="2018" name="Nat. Ecol. Evol.">
        <title>Shark genomes provide insights into elasmobranch evolution and the origin of vertebrates.</title>
        <authorList>
            <person name="Hara Y"/>
            <person name="Yamaguchi K"/>
            <person name="Onimaru K"/>
            <person name="Kadota M"/>
            <person name="Koyanagi M"/>
            <person name="Keeley SD"/>
            <person name="Tatsumi K"/>
            <person name="Tanaka K"/>
            <person name="Motone F"/>
            <person name="Kageyama Y"/>
            <person name="Nozu R"/>
            <person name="Adachi N"/>
            <person name="Nishimura O"/>
            <person name="Nakagawa R"/>
            <person name="Tanegashima C"/>
            <person name="Kiyatake I"/>
            <person name="Matsumoto R"/>
            <person name="Murakumo K"/>
            <person name="Nishida K"/>
            <person name="Terakita A"/>
            <person name="Kuratani S"/>
            <person name="Sato K"/>
            <person name="Hyodo S Kuraku.S."/>
        </authorList>
    </citation>
    <scope>NUCLEOTIDE SEQUENCE [LARGE SCALE GENOMIC DNA]</scope>
</reference>
<evidence type="ECO:0000313" key="2">
    <source>
        <dbReference type="Proteomes" id="UP000287033"/>
    </source>
</evidence>
<dbReference type="Proteomes" id="UP000287033">
    <property type="component" value="Unassembled WGS sequence"/>
</dbReference>
<organism evidence="1 2">
    <name type="scientific">Chiloscyllium punctatum</name>
    <name type="common">Brownbanded bambooshark</name>
    <name type="synonym">Hemiscyllium punctatum</name>
    <dbReference type="NCBI Taxonomy" id="137246"/>
    <lineage>
        <taxon>Eukaryota</taxon>
        <taxon>Metazoa</taxon>
        <taxon>Chordata</taxon>
        <taxon>Craniata</taxon>
        <taxon>Vertebrata</taxon>
        <taxon>Chondrichthyes</taxon>
        <taxon>Elasmobranchii</taxon>
        <taxon>Galeomorphii</taxon>
        <taxon>Galeoidea</taxon>
        <taxon>Orectolobiformes</taxon>
        <taxon>Hemiscylliidae</taxon>
        <taxon>Chiloscyllium</taxon>
    </lineage>
</organism>
<accession>A0A401RXU7</accession>
<gene>
    <name evidence="1" type="ORF">chiPu_0001354</name>
</gene>
<comment type="caution">
    <text evidence="1">The sequence shown here is derived from an EMBL/GenBank/DDBJ whole genome shotgun (WGS) entry which is preliminary data.</text>
</comment>
<sequence length="183" mass="20961">MYLPRLLLFEFKDPTRPYNCNEIVAVTFHRTQPCVKDTGCSAAGLTLVRRPDEAPVHRTVTKARGWSLSRSKTRVQSLSLNSSFTFNLFLQNLLEILPFPTEFLGHSPIHPAAWEGGQLENVKEFSLQSQTLASNSKILWQWDYSREEQISLFDSGHRSMRYIIYCETMRSAHPCKSKPPTAI</sequence>
<dbReference type="AlphaFoldDB" id="A0A401RXU7"/>
<protein>
    <submittedName>
        <fullName evidence="1">Uncharacterized protein</fullName>
    </submittedName>
</protein>
<keyword evidence="2" id="KW-1185">Reference proteome</keyword>
<dbReference type="EMBL" id="BEZZ01000020">
    <property type="protein sequence ID" value="GCC22963.1"/>
    <property type="molecule type" value="Genomic_DNA"/>
</dbReference>